<dbReference type="RefSeq" id="WP_307309565.1">
    <property type="nucleotide sequence ID" value="NZ_JAUSRE010000016.1"/>
</dbReference>
<sequence length="115" mass="12442">MIIALSTTGGTPAEQIHDQIRGLITTGALAANERLPSVRQLAADLRVAPGTIAKVYKQLEEEQFVETRVGAGTRVSPHAAAVSKDVARAARKLTDICKRDNLELNEVLQVIRATW</sequence>
<keyword evidence="6" id="KW-1185">Reference proteome</keyword>
<dbReference type="EMBL" id="JAUSRE010000016">
    <property type="protein sequence ID" value="MDP9889394.1"/>
    <property type="molecule type" value="Genomic_DNA"/>
</dbReference>
<organism evidence="5 6">
    <name type="scientific">Pseudarthrobacter enclensis</name>
    <dbReference type="NCBI Taxonomy" id="993070"/>
    <lineage>
        <taxon>Bacteria</taxon>
        <taxon>Bacillati</taxon>
        <taxon>Actinomycetota</taxon>
        <taxon>Actinomycetes</taxon>
        <taxon>Micrococcales</taxon>
        <taxon>Micrococcaceae</taxon>
        <taxon>Pseudarthrobacter</taxon>
    </lineage>
</organism>
<dbReference type="InterPro" id="IPR036390">
    <property type="entry name" value="WH_DNA-bd_sf"/>
</dbReference>
<gene>
    <name evidence="5" type="ORF">J2X98_003004</name>
</gene>
<dbReference type="InterPro" id="IPR000524">
    <property type="entry name" value="Tscrpt_reg_HTH_GntR"/>
</dbReference>
<keyword evidence="1" id="KW-0805">Transcription regulation</keyword>
<evidence type="ECO:0000313" key="6">
    <source>
        <dbReference type="Proteomes" id="UP001226577"/>
    </source>
</evidence>
<dbReference type="SUPFAM" id="SSF46785">
    <property type="entry name" value="Winged helix' DNA-binding domain"/>
    <property type="match status" value="1"/>
</dbReference>
<dbReference type="CDD" id="cd07377">
    <property type="entry name" value="WHTH_GntR"/>
    <property type="match status" value="1"/>
</dbReference>
<accession>A0ABT9RYP8</accession>
<name>A0ABT9RYP8_9MICC</name>
<dbReference type="SMART" id="SM00345">
    <property type="entry name" value="HTH_GNTR"/>
    <property type="match status" value="1"/>
</dbReference>
<dbReference type="PANTHER" id="PTHR38445">
    <property type="entry name" value="HTH-TYPE TRANSCRIPTIONAL REPRESSOR YTRA"/>
    <property type="match status" value="1"/>
</dbReference>
<dbReference type="Pfam" id="PF00392">
    <property type="entry name" value="GntR"/>
    <property type="match status" value="1"/>
</dbReference>
<evidence type="ECO:0000256" key="2">
    <source>
        <dbReference type="ARBA" id="ARBA00023125"/>
    </source>
</evidence>
<dbReference type="PANTHER" id="PTHR38445:SF9">
    <property type="entry name" value="HTH-TYPE TRANSCRIPTIONAL REPRESSOR YTRA"/>
    <property type="match status" value="1"/>
</dbReference>
<evidence type="ECO:0000313" key="5">
    <source>
        <dbReference type="EMBL" id="MDP9889394.1"/>
    </source>
</evidence>
<evidence type="ECO:0000256" key="1">
    <source>
        <dbReference type="ARBA" id="ARBA00023015"/>
    </source>
</evidence>
<dbReference type="PROSITE" id="PS50949">
    <property type="entry name" value="HTH_GNTR"/>
    <property type="match status" value="1"/>
</dbReference>
<feature type="domain" description="HTH gntR-type" evidence="4">
    <location>
        <begin position="10"/>
        <end position="78"/>
    </location>
</feature>
<protein>
    <submittedName>
        <fullName evidence="5">DNA-binding transcriptional regulator YhcF (GntR family)</fullName>
    </submittedName>
</protein>
<reference evidence="5 6" key="1">
    <citation type="submission" date="2023-07" db="EMBL/GenBank/DDBJ databases">
        <title>Sorghum-associated microbial communities from plants grown in Nebraska, USA.</title>
        <authorList>
            <person name="Schachtman D."/>
        </authorList>
    </citation>
    <scope>NUCLEOTIDE SEQUENCE [LARGE SCALE GENOMIC DNA]</scope>
    <source>
        <strain evidence="5 6">CC222</strain>
    </source>
</reference>
<evidence type="ECO:0000256" key="3">
    <source>
        <dbReference type="ARBA" id="ARBA00023163"/>
    </source>
</evidence>
<dbReference type="Gene3D" id="1.10.10.10">
    <property type="entry name" value="Winged helix-like DNA-binding domain superfamily/Winged helix DNA-binding domain"/>
    <property type="match status" value="1"/>
</dbReference>
<keyword evidence="2 5" id="KW-0238">DNA-binding</keyword>
<comment type="caution">
    <text evidence="5">The sequence shown here is derived from an EMBL/GenBank/DDBJ whole genome shotgun (WGS) entry which is preliminary data.</text>
</comment>
<dbReference type="GO" id="GO:0003677">
    <property type="term" value="F:DNA binding"/>
    <property type="evidence" value="ECO:0007669"/>
    <property type="project" value="UniProtKB-KW"/>
</dbReference>
<dbReference type="Proteomes" id="UP001226577">
    <property type="component" value="Unassembled WGS sequence"/>
</dbReference>
<proteinExistence type="predicted"/>
<dbReference type="InterPro" id="IPR036388">
    <property type="entry name" value="WH-like_DNA-bd_sf"/>
</dbReference>
<evidence type="ECO:0000259" key="4">
    <source>
        <dbReference type="PROSITE" id="PS50949"/>
    </source>
</evidence>
<keyword evidence="3" id="KW-0804">Transcription</keyword>